<protein>
    <submittedName>
        <fullName evidence="1">SusC/RagA family TonB-linked outer membrane protein</fullName>
    </submittedName>
</protein>
<reference evidence="1" key="1">
    <citation type="journal article" date="2019" name="Nat. Med.">
        <title>A library of human gut bacterial isolates paired with longitudinal multiomics data enables mechanistic microbiome research.</title>
        <authorList>
            <person name="Poyet M."/>
            <person name="Groussin M."/>
            <person name="Gibbons S.M."/>
            <person name="Avila-Pacheco J."/>
            <person name="Jiang X."/>
            <person name="Kearney S.M."/>
            <person name="Perrotta A.R."/>
            <person name="Berdy B."/>
            <person name="Zhao S."/>
            <person name="Lieberman T.D."/>
            <person name="Swanson P.K."/>
            <person name="Smith M."/>
            <person name="Roesemann S."/>
            <person name="Alexander J.E."/>
            <person name="Rich S.A."/>
            <person name="Livny J."/>
            <person name="Vlamakis H."/>
            <person name="Clish C."/>
            <person name="Bullock K."/>
            <person name="Deik A."/>
            <person name="Scott J."/>
            <person name="Pierce K.A."/>
            <person name="Xavier R.J."/>
            <person name="Alm E.J."/>
        </authorList>
    </citation>
    <scope>NUCLEOTIDE SEQUENCE</scope>
    <source>
        <strain evidence="1">BIOML-A21</strain>
    </source>
</reference>
<organism evidence="1">
    <name type="scientific">Bacteroides salyersiae</name>
    <dbReference type="NCBI Taxonomy" id="291644"/>
    <lineage>
        <taxon>Bacteria</taxon>
        <taxon>Pseudomonadati</taxon>
        <taxon>Bacteroidota</taxon>
        <taxon>Bacteroidia</taxon>
        <taxon>Bacteroidales</taxon>
        <taxon>Bacteroidaceae</taxon>
        <taxon>Bacteroides</taxon>
    </lineage>
</organism>
<comment type="caution">
    <text evidence="1">The sequence shown here is derived from an EMBL/GenBank/DDBJ whole genome shotgun (WGS) entry which is preliminary data.</text>
</comment>
<sequence>LNMNLEILNINNLRWNVYANFNYNKTKIQSLFNGLDELAFPQYGLKYQVGHDPNEYFSVLCAGVDPRDGALMYYDLNGNKTKTFTMDNMQFTGKKMFAPCSGGFGTSVSWKGLSAMIDFSWIGERYLINNDRFFTENPTNSNMVNMNKRMLTMWQKPGDITDVPRYGVASENLLRTNYFLENAAFVRLKNVTISYELPKSILKKTKIVEGVRIFTTGRNLLTFTQFSGIDPEIDSNLALGDYPNSRQYTLGLEVKF</sequence>
<dbReference type="EMBL" id="VWMU01000060">
    <property type="protein sequence ID" value="KAA3717879.1"/>
    <property type="molecule type" value="Genomic_DNA"/>
</dbReference>
<gene>
    <name evidence="1" type="ORF">F3F94_11070</name>
</gene>
<evidence type="ECO:0000313" key="1">
    <source>
        <dbReference type="EMBL" id="KAA3717879.1"/>
    </source>
</evidence>
<accession>A0A641MW16</accession>
<proteinExistence type="predicted"/>
<dbReference type="SUPFAM" id="SSF56935">
    <property type="entry name" value="Porins"/>
    <property type="match status" value="1"/>
</dbReference>
<name>A0A641MW16_9BACE</name>
<feature type="non-terminal residue" evidence="1">
    <location>
        <position position="1"/>
    </location>
</feature>
<dbReference type="AlphaFoldDB" id="A0A641MW16"/>